<dbReference type="EMBL" id="JARBHB010000001">
    <property type="protein sequence ID" value="KAJ8896629.1"/>
    <property type="molecule type" value="Genomic_DNA"/>
</dbReference>
<accession>A0ABQ9IIT8</accession>
<evidence type="ECO:0000313" key="2">
    <source>
        <dbReference type="Proteomes" id="UP001159363"/>
    </source>
</evidence>
<comment type="caution">
    <text evidence="1">The sequence shown here is derived from an EMBL/GenBank/DDBJ whole genome shotgun (WGS) entry which is preliminary data.</text>
</comment>
<proteinExistence type="predicted"/>
<dbReference type="Proteomes" id="UP001159363">
    <property type="component" value="Chromosome 1"/>
</dbReference>
<name>A0ABQ9IIT8_9NEOP</name>
<evidence type="ECO:0000313" key="1">
    <source>
        <dbReference type="EMBL" id="KAJ8896629.1"/>
    </source>
</evidence>
<gene>
    <name evidence="1" type="ORF">PR048_001973</name>
</gene>
<protein>
    <submittedName>
        <fullName evidence="1">Uncharacterized protein</fullName>
    </submittedName>
</protein>
<keyword evidence="2" id="KW-1185">Reference proteome</keyword>
<reference evidence="1 2" key="1">
    <citation type="submission" date="2023-02" db="EMBL/GenBank/DDBJ databases">
        <title>LHISI_Scaffold_Assembly.</title>
        <authorList>
            <person name="Stuart O.P."/>
            <person name="Cleave R."/>
            <person name="Magrath M.J.L."/>
            <person name="Mikheyev A.S."/>
        </authorList>
    </citation>
    <scope>NUCLEOTIDE SEQUENCE [LARGE SCALE GENOMIC DNA]</scope>
    <source>
        <strain evidence="1">Daus_M_001</strain>
        <tissue evidence="1">Leg muscle</tissue>
    </source>
</reference>
<sequence>MLLEEKKKTSDVSLSSQSPADVDFKNYLDEPLTPDEDVFQNWETAPYPILKRLASKYLCVPAVTYLYRHHIGRSVLTVLADRCIGKICGSAPLY</sequence>
<organism evidence="1 2">
    <name type="scientific">Dryococelus australis</name>
    <dbReference type="NCBI Taxonomy" id="614101"/>
    <lineage>
        <taxon>Eukaryota</taxon>
        <taxon>Metazoa</taxon>
        <taxon>Ecdysozoa</taxon>
        <taxon>Arthropoda</taxon>
        <taxon>Hexapoda</taxon>
        <taxon>Insecta</taxon>
        <taxon>Pterygota</taxon>
        <taxon>Neoptera</taxon>
        <taxon>Polyneoptera</taxon>
        <taxon>Phasmatodea</taxon>
        <taxon>Verophasmatodea</taxon>
        <taxon>Anareolatae</taxon>
        <taxon>Phasmatidae</taxon>
        <taxon>Eurycanthinae</taxon>
        <taxon>Dryococelus</taxon>
    </lineage>
</organism>